<reference evidence="6" key="3">
    <citation type="submission" date="2015-06" db="UniProtKB">
        <authorList>
            <consortium name="EnsemblMetazoa"/>
        </authorList>
    </citation>
    <scope>IDENTIFICATION</scope>
</reference>
<feature type="compositionally biased region" description="Polar residues" evidence="3">
    <location>
        <begin position="320"/>
        <end position="329"/>
    </location>
</feature>
<name>R7U957_CAPTE</name>
<organism evidence="5">
    <name type="scientific">Capitella teleta</name>
    <name type="common">Polychaete worm</name>
    <dbReference type="NCBI Taxonomy" id="283909"/>
    <lineage>
        <taxon>Eukaryota</taxon>
        <taxon>Metazoa</taxon>
        <taxon>Spiralia</taxon>
        <taxon>Lophotrochozoa</taxon>
        <taxon>Annelida</taxon>
        <taxon>Polychaeta</taxon>
        <taxon>Sedentaria</taxon>
        <taxon>Scolecida</taxon>
        <taxon>Capitellidae</taxon>
        <taxon>Capitella</taxon>
    </lineage>
</organism>
<accession>R7U957</accession>
<feature type="compositionally biased region" description="Basic and acidic residues" evidence="3">
    <location>
        <begin position="211"/>
        <end position="221"/>
    </location>
</feature>
<evidence type="ECO:0000313" key="7">
    <source>
        <dbReference type="Proteomes" id="UP000014760"/>
    </source>
</evidence>
<dbReference type="PANTHER" id="PTHR15431:SF9">
    <property type="entry name" value="CENTROSOMAL PROTEIN 43"/>
    <property type="match status" value="1"/>
</dbReference>
<dbReference type="InterPro" id="IPR018993">
    <property type="entry name" value="FOP_dimerisation-dom_N"/>
</dbReference>
<evidence type="ECO:0000256" key="1">
    <source>
        <dbReference type="ARBA" id="ARBA00022490"/>
    </source>
</evidence>
<keyword evidence="7" id="KW-1185">Reference proteome</keyword>
<dbReference type="STRING" id="283909.R7U957"/>
<feature type="domain" description="FGFR1 oncogene partner (FOP) N-terminal dimerisation" evidence="4">
    <location>
        <begin position="48"/>
        <end position="127"/>
    </location>
</feature>
<reference evidence="7" key="1">
    <citation type="submission" date="2012-12" db="EMBL/GenBank/DDBJ databases">
        <authorList>
            <person name="Hellsten U."/>
            <person name="Grimwood J."/>
            <person name="Chapman J.A."/>
            <person name="Shapiro H."/>
            <person name="Aerts A."/>
            <person name="Otillar R.P."/>
            <person name="Terry A.Y."/>
            <person name="Boore J.L."/>
            <person name="Simakov O."/>
            <person name="Marletaz F."/>
            <person name="Cho S.-J."/>
            <person name="Edsinger-Gonzales E."/>
            <person name="Havlak P."/>
            <person name="Kuo D.-H."/>
            <person name="Larsson T."/>
            <person name="Lv J."/>
            <person name="Arendt D."/>
            <person name="Savage R."/>
            <person name="Osoegawa K."/>
            <person name="de Jong P."/>
            <person name="Lindberg D.R."/>
            <person name="Seaver E.C."/>
            <person name="Weisblat D.A."/>
            <person name="Putnam N.H."/>
            <person name="Grigoriev I.V."/>
            <person name="Rokhsar D.S."/>
        </authorList>
    </citation>
    <scope>NUCLEOTIDE SEQUENCE</scope>
    <source>
        <strain evidence="7">I ESC-2004</strain>
    </source>
</reference>
<keyword evidence="2" id="KW-0206">Cytoskeleton</keyword>
<feature type="compositionally biased region" description="Polar residues" evidence="3">
    <location>
        <begin position="265"/>
        <end position="277"/>
    </location>
</feature>
<feature type="compositionally biased region" description="Acidic residues" evidence="3">
    <location>
        <begin position="254"/>
        <end position="264"/>
    </location>
</feature>
<evidence type="ECO:0000313" key="6">
    <source>
        <dbReference type="EnsemblMetazoa" id="CapteP151396"/>
    </source>
</evidence>
<dbReference type="Gene3D" id="1.20.960.40">
    <property type="match status" value="1"/>
</dbReference>
<feature type="compositionally biased region" description="Basic and acidic residues" evidence="3">
    <location>
        <begin position="172"/>
        <end position="183"/>
    </location>
</feature>
<dbReference type="EMBL" id="KB306105">
    <property type="protein sequence ID" value="ELU00227.1"/>
    <property type="molecule type" value="Genomic_DNA"/>
</dbReference>
<evidence type="ECO:0000256" key="3">
    <source>
        <dbReference type="SAM" id="MobiDB-lite"/>
    </source>
</evidence>
<dbReference type="EnsemblMetazoa" id="CapteT151396">
    <property type="protein sequence ID" value="CapteP151396"/>
    <property type="gene ID" value="CapteG151396"/>
</dbReference>
<keyword evidence="1" id="KW-0963">Cytoplasm</keyword>
<sequence>MSADEETELRDLVAQTLETNGVLGKIRAQLRASVFLALEEQEKTQNQSPFVNPEVTKFLNTKDGRQMSLLVREFLEFFNLDFSLSVFDPETSAGSHYDGRENLARDFDIIESAETRKAPLLAEVLKRGSSSSSGISRLNSAENPERRSGSPCESLESHSSPRIPAPNSPLAKDSRLTREKSSDNSDSFFDEAPKYKSSISPRVSSIPVKKTQSEQSKDIKGSHGNQSSMKGSRGQDVSDADSFGKKLAELGLEVPDDDYDDDFESSNATPLGTTPRSARSDHNLKSIEDEEIQEEIDEDISVAEDLLKSDPSEVDDLTTDRTVSPTEGSTAAFDYMEDVIQHH</sequence>
<dbReference type="EMBL" id="AMQN01001860">
    <property type="status" value="NOT_ANNOTATED_CDS"/>
    <property type="molecule type" value="Genomic_DNA"/>
</dbReference>
<proteinExistence type="predicted"/>
<dbReference type="Proteomes" id="UP000014760">
    <property type="component" value="Unassembled WGS sequence"/>
</dbReference>
<evidence type="ECO:0000256" key="2">
    <source>
        <dbReference type="ARBA" id="ARBA00023212"/>
    </source>
</evidence>
<feature type="compositionally biased region" description="Basic and acidic residues" evidence="3">
    <location>
        <begin position="278"/>
        <end position="287"/>
    </location>
</feature>
<feature type="region of interest" description="Disordered" evidence="3">
    <location>
        <begin position="130"/>
        <end position="295"/>
    </location>
</feature>
<evidence type="ECO:0000313" key="5">
    <source>
        <dbReference type="EMBL" id="ELU00227.1"/>
    </source>
</evidence>
<gene>
    <name evidence="5" type="ORF">CAPTEDRAFT_151396</name>
</gene>
<dbReference type="GO" id="GO:0005813">
    <property type="term" value="C:centrosome"/>
    <property type="evidence" value="ECO:0007669"/>
    <property type="project" value="TreeGrafter"/>
</dbReference>
<dbReference type="AlphaFoldDB" id="R7U957"/>
<dbReference type="HOGENOM" id="CLU_039837_2_0_1"/>
<reference evidence="5 7" key="2">
    <citation type="journal article" date="2013" name="Nature">
        <title>Insights into bilaterian evolution from three spiralian genomes.</title>
        <authorList>
            <person name="Simakov O."/>
            <person name="Marletaz F."/>
            <person name="Cho S.J."/>
            <person name="Edsinger-Gonzales E."/>
            <person name="Havlak P."/>
            <person name="Hellsten U."/>
            <person name="Kuo D.H."/>
            <person name="Larsson T."/>
            <person name="Lv J."/>
            <person name="Arendt D."/>
            <person name="Savage R."/>
            <person name="Osoegawa K."/>
            <person name="de Jong P."/>
            <person name="Grimwood J."/>
            <person name="Chapman J.A."/>
            <person name="Shapiro H."/>
            <person name="Aerts A."/>
            <person name="Otillar R.P."/>
            <person name="Terry A.Y."/>
            <person name="Boore J.L."/>
            <person name="Grigoriev I.V."/>
            <person name="Lindberg D.R."/>
            <person name="Seaver E.C."/>
            <person name="Weisblat D.A."/>
            <person name="Putnam N.H."/>
            <person name="Rokhsar D.S."/>
        </authorList>
    </citation>
    <scope>NUCLEOTIDE SEQUENCE</scope>
    <source>
        <strain evidence="5 7">I ESC-2004</strain>
    </source>
</reference>
<dbReference type="OMA" id="GMANGEX"/>
<feature type="region of interest" description="Disordered" evidence="3">
    <location>
        <begin position="308"/>
        <end position="333"/>
    </location>
</feature>
<protein>
    <recommendedName>
        <fullName evidence="4">FGFR1 oncogene partner (FOP) N-terminal dimerisation domain-containing protein</fullName>
    </recommendedName>
</protein>
<dbReference type="OrthoDB" id="2160638at2759"/>
<evidence type="ECO:0000259" key="4">
    <source>
        <dbReference type="Pfam" id="PF09398"/>
    </source>
</evidence>
<dbReference type="PANTHER" id="PTHR15431">
    <property type="entry name" value="FGFR1 ONCOGENE PARTNER/LISH DOMAIN-CONTAINING PROTEIN"/>
    <property type="match status" value="1"/>
</dbReference>
<dbReference type="Pfam" id="PF09398">
    <property type="entry name" value="FOP_dimer"/>
    <property type="match status" value="1"/>
</dbReference>
<feature type="compositionally biased region" description="Low complexity" evidence="3">
    <location>
        <begin position="196"/>
        <end position="209"/>
    </location>
</feature>
<dbReference type="GO" id="GO:0034453">
    <property type="term" value="P:microtubule anchoring"/>
    <property type="evidence" value="ECO:0007669"/>
    <property type="project" value="InterPro"/>
</dbReference>